<accession>K4AP23</accession>
<dbReference type="Gramene" id="KQK86968">
    <property type="protein sequence ID" value="KQK86968"/>
    <property type="gene ID" value="SETIT_040671mg"/>
</dbReference>
<dbReference type="EnsemblPlants" id="KQK86968">
    <property type="protein sequence ID" value="KQK86968"/>
    <property type="gene ID" value="SETIT_040671mg"/>
</dbReference>
<organism evidence="2 3">
    <name type="scientific">Setaria italica</name>
    <name type="common">Foxtail millet</name>
    <name type="synonym">Panicum italicum</name>
    <dbReference type="NCBI Taxonomy" id="4555"/>
    <lineage>
        <taxon>Eukaryota</taxon>
        <taxon>Viridiplantae</taxon>
        <taxon>Streptophyta</taxon>
        <taxon>Embryophyta</taxon>
        <taxon>Tracheophyta</taxon>
        <taxon>Spermatophyta</taxon>
        <taxon>Magnoliopsida</taxon>
        <taxon>Liliopsida</taxon>
        <taxon>Poales</taxon>
        <taxon>Poaceae</taxon>
        <taxon>PACMAD clade</taxon>
        <taxon>Panicoideae</taxon>
        <taxon>Panicodae</taxon>
        <taxon>Paniceae</taxon>
        <taxon>Cenchrinae</taxon>
        <taxon>Setaria</taxon>
    </lineage>
</organism>
<dbReference type="HOGENOM" id="CLU_3145361_0_0_1"/>
<evidence type="ECO:0000313" key="3">
    <source>
        <dbReference type="Proteomes" id="UP000004995"/>
    </source>
</evidence>
<dbReference type="EMBL" id="AGNK02005358">
    <property type="status" value="NOT_ANNOTATED_CDS"/>
    <property type="molecule type" value="Genomic_DNA"/>
</dbReference>
<evidence type="ECO:0000313" key="2">
    <source>
        <dbReference type="EnsemblPlants" id="KQK86968"/>
    </source>
</evidence>
<keyword evidence="3" id="KW-1185">Reference proteome</keyword>
<reference evidence="3" key="1">
    <citation type="journal article" date="2012" name="Nat. Biotechnol.">
        <title>Reference genome sequence of the model plant Setaria.</title>
        <authorList>
            <person name="Bennetzen J.L."/>
            <person name="Schmutz J."/>
            <person name="Wang H."/>
            <person name="Percifield R."/>
            <person name="Hawkins J."/>
            <person name="Pontaroli A.C."/>
            <person name="Estep M."/>
            <person name="Feng L."/>
            <person name="Vaughn J.N."/>
            <person name="Grimwood J."/>
            <person name="Jenkins J."/>
            <person name="Barry K."/>
            <person name="Lindquist E."/>
            <person name="Hellsten U."/>
            <person name="Deshpande S."/>
            <person name="Wang X."/>
            <person name="Wu X."/>
            <person name="Mitros T."/>
            <person name="Triplett J."/>
            <person name="Yang X."/>
            <person name="Ye C.Y."/>
            <person name="Mauro-Herrera M."/>
            <person name="Wang L."/>
            <person name="Li P."/>
            <person name="Sharma M."/>
            <person name="Sharma R."/>
            <person name="Ronald P.C."/>
            <person name="Panaud O."/>
            <person name="Kellogg E.A."/>
            <person name="Brutnell T.P."/>
            <person name="Doust A.N."/>
            <person name="Tuskan G.A."/>
            <person name="Rokhsar D."/>
            <person name="Devos K.M."/>
        </authorList>
    </citation>
    <scope>NUCLEOTIDE SEQUENCE [LARGE SCALE GENOMIC DNA]</scope>
    <source>
        <strain evidence="3">cv. Yugu1</strain>
    </source>
</reference>
<dbReference type="InParanoid" id="K4AP23"/>
<evidence type="ECO:0000256" key="1">
    <source>
        <dbReference type="SAM" id="MobiDB-lite"/>
    </source>
</evidence>
<dbReference type="AlphaFoldDB" id="K4AP23"/>
<feature type="region of interest" description="Disordered" evidence="1">
    <location>
        <begin position="23"/>
        <end position="49"/>
    </location>
</feature>
<sequence length="49" mass="5069">MNHVRARGGRRRAIVCVPVSSTITPPQHARSSGAAQLSAAHPAAISPVQ</sequence>
<feature type="compositionally biased region" description="Polar residues" evidence="1">
    <location>
        <begin position="23"/>
        <end position="35"/>
    </location>
</feature>
<protein>
    <submittedName>
        <fullName evidence="2">Uncharacterized protein</fullName>
    </submittedName>
</protein>
<proteinExistence type="predicted"/>
<dbReference type="Proteomes" id="UP000004995">
    <property type="component" value="Unassembled WGS sequence"/>
</dbReference>
<reference evidence="2" key="2">
    <citation type="submission" date="2018-08" db="UniProtKB">
        <authorList>
            <consortium name="EnsemblPlants"/>
        </authorList>
    </citation>
    <scope>IDENTIFICATION</scope>
    <source>
        <strain evidence="2">Yugu1</strain>
    </source>
</reference>
<name>K4AP23_SETIT</name>